<feature type="domain" description="Reverse transcriptase Ty1/copia-type" evidence="1">
    <location>
        <begin position="71"/>
        <end position="229"/>
    </location>
</feature>
<reference evidence="2" key="1">
    <citation type="journal article" date="2013" name="Proc. Natl. Acad. Sci. U.S.A.">
        <title>Tandem oleosin genes in a cluster acquired in Brassicaceae created tapetosomes and conferred additive benefit of pollen vigor.</title>
        <authorList>
            <person name="Huang C.Y."/>
            <person name="Chen P.Y."/>
            <person name="Huang M.D."/>
            <person name="Tsou C.H."/>
            <person name="Jane W.N."/>
            <person name="Huang A.H."/>
        </authorList>
    </citation>
    <scope>NUCLEOTIDE SEQUENCE</scope>
</reference>
<accession>T1YX80</accession>
<organism evidence="2">
    <name type="scientific">Tarenaya hassleriana</name>
    <dbReference type="NCBI Taxonomy" id="28532"/>
    <lineage>
        <taxon>Eukaryota</taxon>
        <taxon>Viridiplantae</taxon>
        <taxon>Streptophyta</taxon>
        <taxon>Embryophyta</taxon>
        <taxon>Tracheophyta</taxon>
        <taxon>Spermatophyta</taxon>
        <taxon>Magnoliopsida</taxon>
        <taxon>eudicotyledons</taxon>
        <taxon>Gunneridae</taxon>
        <taxon>Pentapetalae</taxon>
        <taxon>rosids</taxon>
        <taxon>malvids</taxon>
        <taxon>Brassicales</taxon>
        <taxon>Cleomaceae</taxon>
        <taxon>New World clade</taxon>
        <taxon>Tarenaya</taxon>
    </lineage>
</organism>
<protein>
    <submittedName>
        <fullName evidence="2">CRK</fullName>
    </submittedName>
</protein>
<dbReference type="Pfam" id="PF07727">
    <property type="entry name" value="RVT_2"/>
    <property type="match status" value="1"/>
</dbReference>
<dbReference type="InterPro" id="IPR013103">
    <property type="entry name" value="RVT_2"/>
</dbReference>
<dbReference type="AlphaFoldDB" id="T1YX80"/>
<evidence type="ECO:0000313" key="2">
    <source>
        <dbReference type="EMBL" id="AGU70133.1"/>
    </source>
</evidence>
<sequence length="250" mass="28621">MTQLAYVYNIEGDPRTFDEAMRSQDVAFWKEAINDEMDSIMINNIWILVDSPPGCKPIGCKWIFKKKMRVVFLNGDLEEEEVYMKQPEGFILSGQAHKVCKLVKSLYGLKQAPKQWHQKFDDVVLANGFRLNQSDKCVYSRFDNNGHEVIICLYVDDMIIFGTELEQVKKTKNFLSSKFSMKDLGEADVILDIRIKRDQGSITLSQSHYVEKVLKRFDVFESPPTSTPMDCSAKFAPNSGESVAQLEYAS</sequence>
<dbReference type="SUPFAM" id="SSF56672">
    <property type="entry name" value="DNA/RNA polymerases"/>
    <property type="match status" value="1"/>
</dbReference>
<evidence type="ECO:0000259" key="1">
    <source>
        <dbReference type="Pfam" id="PF07727"/>
    </source>
</evidence>
<dbReference type="EMBL" id="KF270089">
    <property type="protein sequence ID" value="AGU70133.1"/>
    <property type="molecule type" value="Genomic_DNA"/>
</dbReference>
<dbReference type="InterPro" id="IPR043502">
    <property type="entry name" value="DNA/RNA_pol_sf"/>
</dbReference>
<proteinExistence type="predicted"/>
<name>T1YX80_9ROSI</name>